<sequence>MSDIFREVDEDLRRDRMEGAFKRYGGVMLAAALAVVAATGGTVAWRNWQQSQKQQETTALAAALSQAAQGPEKGVEALAAFAAKADPGMAALAQLNAAALLAREGKTAEAVAVYDRLSGNGGAASVYRELAALLSVMHQLESGDPAQLQARLQPLTADANPWRFSAREMTAVLAARAGDKDRARTLFQQLADDSQAPAGVRSRAADLATLYGKS</sequence>
<dbReference type="Proteomes" id="UP001227317">
    <property type="component" value="Unassembled WGS sequence"/>
</dbReference>
<proteinExistence type="predicted"/>
<keyword evidence="3" id="KW-1185">Reference proteome</keyword>
<dbReference type="RefSeq" id="WP_306708358.1">
    <property type="nucleotide sequence ID" value="NZ_JAUJFI010000090.1"/>
</dbReference>
<evidence type="ECO:0008006" key="4">
    <source>
        <dbReference type="Google" id="ProtNLM"/>
    </source>
</evidence>
<dbReference type="EMBL" id="JAUJFI010000090">
    <property type="protein sequence ID" value="MDQ2104518.1"/>
    <property type="molecule type" value="Genomic_DNA"/>
</dbReference>
<protein>
    <recommendedName>
        <fullName evidence="4">Tetratricopeptide repeat-like domain-containing protein</fullName>
    </recommendedName>
</protein>
<keyword evidence="1" id="KW-0812">Transmembrane</keyword>
<gene>
    <name evidence="2" type="ORF">QSG27_17595</name>
</gene>
<evidence type="ECO:0000256" key="1">
    <source>
        <dbReference type="SAM" id="Phobius"/>
    </source>
</evidence>
<name>A0ABU0WJY1_9PROT</name>
<comment type="caution">
    <text evidence="2">The sequence shown here is derived from an EMBL/GenBank/DDBJ whole genome shotgun (WGS) entry which is preliminary data.</text>
</comment>
<accession>A0ABU0WJY1</accession>
<evidence type="ECO:0000313" key="3">
    <source>
        <dbReference type="Proteomes" id="UP001227317"/>
    </source>
</evidence>
<keyword evidence="1" id="KW-0472">Membrane</keyword>
<organism evidence="2 3">
    <name type="scientific">Azospirillum isscasi</name>
    <dbReference type="NCBI Taxonomy" id="3053926"/>
    <lineage>
        <taxon>Bacteria</taxon>
        <taxon>Pseudomonadati</taxon>
        <taxon>Pseudomonadota</taxon>
        <taxon>Alphaproteobacteria</taxon>
        <taxon>Rhodospirillales</taxon>
        <taxon>Azospirillaceae</taxon>
        <taxon>Azospirillum</taxon>
    </lineage>
</organism>
<evidence type="ECO:0000313" key="2">
    <source>
        <dbReference type="EMBL" id="MDQ2104518.1"/>
    </source>
</evidence>
<keyword evidence="1" id="KW-1133">Transmembrane helix</keyword>
<reference evidence="2 3" key="1">
    <citation type="submission" date="2023-06" db="EMBL/GenBank/DDBJ databases">
        <title>Azospirillum isscasensis sp.nov, a bacterium isolated from rhizosphere soil of rice.</title>
        <authorList>
            <person name="Wang H."/>
        </authorList>
    </citation>
    <scope>NUCLEOTIDE SEQUENCE [LARGE SCALE GENOMIC DNA]</scope>
    <source>
        <strain evidence="2 3">C340-1</strain>
    </source>
</reference>
<feature type="transmembrane region" description="Helical" evidence="1">
    <location>
        <begin position="24"/>
        <end position="45"/>
    </location>
</feature>